<dbReference type="PROSITE" id="PS51257">
    <property type="entry name" value="PROKAR_LIPOPROTEIN"/>
    <property type="match status" value="1"/>
</dbReference>
<accession>A0A1M5TEK0</accession>
<evidence type="ECO:0000313" key="3">
    <source>
        <dbReference type="Proteomes" id="UP000184384"/>
    </source>
</evidence>
<dbReference type="Proteomes" id="UP000184384">
    <property type="component" value="Unassembled WGS sequence"/>
</dbReference>
<protein>
    <submittedName>
        <fullName evidence="2">Uncharacterized protein</fullName>
    </submittedName>
</protein>
<reference evidence="1 4" key="3">
    <citation type="submission" date="2018-03" db="EMBL/GenBank/DDBJ databases">
        <title>Genomic Encyclopedia of Archaeal and Bacterial Type Strains, Phase II (KMG-II): from individual species to whole genera.</title>
        <authorList>
            <person name="Goeker M."/>
        </authorList>
    </citation>
    <scope>NUCLEOTIDE SEQUENCE [LARGE SCALE GENOMIC DNA]</scope>
    <source>
        <strain evidence="1 4">DSM 17797</strain>
    </source>
</reference>
<dbReference type="InterPro" id="IPR046219">
    <property type="entry name" value="DUF6252"/>
</dbReference>
<dbReference type="AlphaFoldDB" id="A0A1M5TEK0"/>
<dbReference type="EMBL" id="PVUB01000012">
    <property type="protein sequence ID" value="PRZ20341.1"/>
    <property type="molecule type" value="Genomic_DNA"/>
</dbReference>
<dbReference type="Proteomes" id="UP000237771">
    <property type="component" value="Unassembled WGS sequence"/>
</dbReference>
<evidence type="ECO:0000313" key="1">
    <source>
        <dbReference type="EMBL" id="PRZ20341.1"/>
    </source>
</evidence>
<sequence>MKKYLMFLGLLSFMVSCQEDVKFNNPAFQGVKDNVLWRAIDSKATLEANGGLTIEAYSRNEVITLKTTSALPQTYFLGNSTSKRATYILTEADGTIIFSTGIGFGDGQIVITEYDELRKTVSGTFKFNAVNSSNNPLAGELLNFQQGIFYKVPLVQQ</sequence>
<evidence type="ECO:0000313" key="2">
    <source>
        <dbReference type="EMBL" id="SHH49136.1"/>
    </source>
</evidence>
<dbReference type="Pfam" id="PF19765">
    <property type="entry name" value="DUF6252"/>
    <property type="match status" value="1"/>
</dbReference>
<dbReference type="RefSeq" id="WP_072945746.1">
    <property type="nucleotide sequence ID" value="NZ_FQWO01000014.1"/>
</dbReference>
<reference evidence="3" key="2">
    <citation type="submission" date="2016-11" db="EMBL/GenBank/DDBJ databases">
        <authorList>
            <person name="Varghese N."/>
            <person name="Submissions S."/>
        </authorList>
    </citation>
    <scope>NUCLEOTIDE SEQUENCE [LARGE SCALE GENOMIC DNA]</scope>
    <source>
        <strain evidence="3">DSM 19729</strain>
    </source>
</reference>
<dbReference type="OrthoDB" id="1448607at2"/>
<reference evidence="2" key="1">
    <citation type="submission" date="2016-11" db="EMBL/GenBank/DDBJ databases">
        <authorList>
            <person name="Jaros S."/>
            <person name="Januszkiewicz K."/>
            <person name="Wedrychowicz H."/>
        </authorList>
    </citation>
    <scope>NUCLEOTIDE SEQUENCE [LARGE SCALE GENOMIC DNA]</scope>
    <source>
        <strain evidence="2">DSM 19729</strain>
    </source>
</reference>
<organism evidence="2 3">
    <name type="scientific">Flavobacterium granuli</name>
    <dbReference type="NCBI Taxonomy" id="280093"/>
    <lineage>
        <taxon>Bacteria</taxon>
        <taxon>Pseudomonadati</taxon>
        <taxon>Bacteroidota</taxon>
        <taxon>Flavobacteriia</taxon>
        <taxon>Flavobacteriales</taxon>
        <taxon>Flavobacteriaceae</taxon>
        <taxon>Flavobacterium</taxon>
    </lineage>
</organism>
<evidence type="ECO:0000313" key="4">
    <source>
        <dbReference type="Proteomes" id="UP000237771"/>
    </source>
</evidence>
<gene>
    <name evidence="1" type="ORF">BC624_11230</name>
    <name evidence="2" type="ORF">SAMN05443373_11430</name>
</gene>
<proteinExistence type="predicted"/>
<name>A0A1M5TEK0_9FLAO</name>
<dbReference type="STRING" id="280093.SAMN05443373_11430"/>
<dbReference type="EMBL" id="FQWO01000014">
    <property type="protein sequence ID" value="SHH49136.1"/>
    <property type="molecule type" value="Genomic_DNA"/>
</dbReference>
<keyword evidence="4" id="KW-1185">Reference proteome</keyword>